<gene>
    <name evidence="2" type="ORF">EJB05_48574</name>
</gene>
<dbReference type="Gramene" id="TVU05413">
    <property type="protein sequence ID" value="TVU05413"/>
    <property type="gene ID" value="EJB05_48574"/>
</dbReference>
<keyword evidence="3" id="KW-1185">Reference proteome</keyword>
<feature type="chain" id="PRO_5023808905" evidence="1">
    <location>
        <begin position="25"/>
        <end position="187"/>
    </location>
</feature>
<organism evidence="2 3">
    <name type="scientific">Eragrostis curvula</name>
    <name type="common">weeping love grass</name>
    <dbReference type="NCBI Taxonomy" id="38414"/>
    <lineage>
        <taxon>Eukaryota</taxon>
        <taxon>Viridiplantae</taxon>
        <taxon>Streptophyta</taxon>
        <taxon>Embryophyta</taxon>
        <taxon>Tracheophyta</taxon>
        <taxon>Spermatophyta</taxon>
        <taxon>Magnoliopsida</taxon>
        <taxon>Liliopsida</taxon>
        <taxon>Poales</taxon>
        <taxon>Poaceae</taxon>
        <taxon>PACMAD clade</taxon>
        <taxon>Chloridoideae</taxon>
        <taxon>Eragrostideae</taxon>
        <taxon>Eragrostidinae</taxon>
        <taxon>Eragrostis</taxon>
    </lineage>
</organism>
<feature type="signal peptide" evidence="1">
    <location>
        <begin position="1"/>
        <end position="24"/>
    </location>
</feature>
<keyword evidence="1" id="KW-0732">Signal</keyword>
<comment type="caution">
    <text evidence="2">The sequence shown here is derived from an EMBL/GenBank/DDBJ whole genome shotgun (WGS) entry which is preliminary data.</text>
</comment>
<evidence type="ECO:0000256" key="1">
    <source>
        <dbReference type="SAM" id="SignalP"/>
    </source>
</evidence>
<proteinExistence type="predicted"/>
<evidence type="ECO:0000313" key="2">
    <source>
        <dbReference type="EMBL" id="TVU05413.1"/>
    </source>
</evidence>
<dbReference type="AlphaFoldDB" id="A0A5J9T201"/>
<dbReference type="Proteomes" id="UP000324897">
    <property type="component" value="Unassembled WGS sequence"/>
</dbReference>
<sequence length="187" mass="20001">MPAHRRAASLPVVFFSPRLLTSWASQAPMGMAAMVSLASSVELAQACGDAPWVLQLHGNQRLPVLRLVLPHSGRPFVSPAPPMACSSTVRRKAYQAHEQKSDVQRRATKTSSASCCYGEGQGYGHDQVLEALTTSPKAGRVRWSDVEAGAGGEEVGEANDEITTGRGMKLYTGITHLEGKQGVAWES</sequence>
<dbReference type="EMBL" id="RWGY01000051">
    <property type="protein sequence ID" value="TVU05413.1"/>
    <property type="molecule type" value="Genomic_DNA"/>
</dbReference>
<name>A0A5J9T201_9POAL</name>
<accession>A0A5J9T201</accession>
<feature type="non-terminal residue" evidence="2">
    <location>
        <position position="1"/>
    </location>
</feature>
<reference evidence="2 3" key="1">
    <citation type="journal article" date="2019" name="Sci. Rep.">
        <title>A high-quality genome of Eragrostis curvula grass provides insights into Poaceae evolution and supports new strategies to enhance forage quality.</title>
        <authorList>
            <person name="Carballo J."/>
            <person name="Santos B.A.C.M."/>
            <person name="Zappacosta D."/>
            <person name="Garbus I."/>
            <person name="Selva J.P."/>
            <person name="Gallo C.A."/>
            <person name="Diaz A."/>
            <person name="Albertini E."/>
            <person name="Caccamo M."/>
            <person name="Echenique V."/>
        </authorList>
    </citation>
    <scope>NUCLEOTIDE SEQUENCE [LARGE SCALE GENOMIC DNA]</scope>
    <source>
        <strain evidence="3">cv. Victoria</strain>
        <tissue evidence="2">Leaf</tissue>
    </source>
</reference>
<evidence type="ECO:0000313" key="3">
    <source>
        <dbReference type="Proteomes" id="UP000324897"/>
    </source>
</evidence>
<protein>
    <submittedName>
        <fullName evidence="2">Uncharacterized protein</fullName>
    </submittedName>
</protein>